<feature type="binding site" evidence="2">
    <location>
        <position position="195"/>
    </location>
    <ligand>
        <name>Mg(2+)</name>
        <dbReference type="ChEBI" id="CHEBI:18420"/>
        <label>5</label>
    </ligand>
</feature>
<dbReference type="PIRSF" id="PIRSF005303">
    <property type="entry name" value="Thiam_monoph_kin"/>
    <property type="match status" value="1"/>
</dbReference>
<dbReference type="GO" id="GO:0009030">
    <property type="term" value="F:thiamine-phosphate kinase activity"/>
    <property type="evidence" value="ECO:0007669"/>
    <property type="project" value="UniProtKB-UniRule"/>
</dbReference>
<feature type="binding site" evidence="2">
    <location>
        <position position="41"/>
    </location>
    <ligand>
        <name>Mg(2+)</name>
        <dbReference type="ChEBI" id="CHEBI:18420"/>
        <label>2</label>
    </ligand>
</feature>
<dbReference type="GO" id="GO:0009229">
    <property type="term" value="P:thiamine diphosphate biosynthetic process"/>
    <property type="evidence" value="ECO:0007669"/>
    <property type="project" value="UniProtKB-UniRule"/>
</dbReference>
<feature type="binding site" evidence="2">
    <location>
        <position position="235"/>
    </location>
    <ligand>
        <name>substrate</name>
    </ligand>
</feature>
<gene>
    <name evidence="2 5" type="primary">thiL</name>
    <name evidence="5" type="ORF">FGU71_00940</name>
</gene>
<dbReference type="EC" id="2.7.4.16" evidence="2"/>
<dbReference type="PANTHER" id="PTHR30270">
    <property type="entry name" value="THIAMINE-MONOPHOSPHATE KINASE"/>
    <property type="match status" value="1"/>
</dbReference>
<feature type="binding site" evidence="2">
    <location>
        <position position="192"/>
    </location>
    <ligand>
        <name>Mg(2+)</name>
        <dbReference type="ChEBI" id="CHEBI:18420"/>
        <label>3</label>
    </ligand>
</feature>
<feature type="binding site" evidence="2">
    <location>
        <position position="48"/>
    </location>
    <ligand>
        <name>substrate</name>
    </ligand>
</feature>
<evidence type="ECO:0000256" key="1">
    <source>
        <dbReference type="ARBA" id="ARBA00022977"/>
    </source>
</evidence>
<dbReference type="SUPFAM" id="SSF55326">
    <property type="entry name" value="PurM N-terminal domain-like"/>
    <property type="match status" value="1"/>
</dbReference>
<feature type="binding site" evidence="2">
    <location>
        <position position="194"/>
    </location>
    <ligand>
        <name>ATP</name>
        <dbReference type="ChEBI" id="CHEBI:30616"/>
    </ligand>
</feature>
<keyword evidence="2 5" id="KW-0808">Transferase</keyword>
<evidence type="ECO:0000313" key="6">
    <source>
        <dbReference type="Proteomes" id="UP000316343"/>
    </source>
</evidence>
<dbReference type="GO" id="GO:0000287">
    <property type="term" value="F:magnesium ion binding"/>
    <property type="evidence" value="ECO:0007669"/>
    <property type="project" value="UniProtKB-UniRule"/>
</dbReference>
<protein>
    <recommendedName>
        <fullName evidence="2">Thiamine-monophosphate kinase</fullName>
        <shortName evidence="2">TMP kinase</shortName>
        <shortName evidence="2">Thiamine-phosphate kinase</shortName>
        <ecNumber evidence="2">2.7.4.16</ecNumber>
    </recommendedName>
</protein>
<organism evidence="5 6">
    <name type="scientific">Erythrobacter insulae</name>
    <dbReference type="NCBI Taxonomy" id="2584124"/>
    <lineage>
        <taxon>Bacteria</taxon>
        <taxon>Pseudomonadati</taxon>
        <taxon>Pseudomonadota</taxon>
        <taxon>Alphaproteobacteria</taxon>
        <taxon>Sphingomonadales</taxon>
        <taxon>Erythrobacteraceae</taxon>
        <taxon>Erythrobacter/Porphyrobacter group</taxon>
        <taxon>Erythrobacter</taxon>
    </lineage>
</organism>
<feature type="binding site" evidence="2">
    <location>
        <begin position="111"/>
        <end position="112"/>
    </location>
    <ligand>
        <name>ATP</name>
        <dbReference type="ChEBI" id="CHEBI:30616"/>
    </ligand>
</feature>
<reference evidence="5 6" key="1">
    <citation type="submission" date="2019-06" db="EMBL/GenBank/DDBJ databases">
        <title>Erythrobacter insulae sp. nov., isolated from a tidal flat.</title>
        <authorList>
            <person name="Yoon J.-H."/>
        </authorList>
    </citation>
    <scope>NUCLEOTIDE SEQUENCE [LARGE SCALE GENOMIC DNA]</scope>
    <source>
        <strain evidence="5 6">JBTF-M21</strain>
    </source>
</reference>
<dbReference type="GO" id="GO:0009228">
    <property type="term" value="P:thiamine biosynthetic process"/>
    <property type="evidence" value="ECO:0007669"/>
    <property type="project" value="UniProtKB-KW"/>
</dbReference>
<accession>A0A547PES9</accession>
<feature type="domain" description="PurM-like C-terminal" evidence="4">
    <location>
        <begin position="143"/>
        <end position="246"/>
    </location>
</feature>
<dbReference type="InterPro" id="IPR010918">
    <property type="entry name" value="PurM-like_C_dom"/>
</dbReference>
<keyword evidence="1 2" id="KW-0784">Thiamine biosynthesis</keyword>
<keyword evidence="2" id="KW-0547">Nucleotide-binding</keyword>
<feature type="binding site" evidence="2">
    <location>
        <position position="41"/>
    </location>
    <ligand>
        <name>Mg(2+)</name>
        <dbReference type="ChEBI" id="CHEBI:18420"/>
        <label>1</label>
    </ligand>
</feature>
<feature type="binding site" evidence="2">
    <location>
        <position position="69"/>
    </location>
    <ligand>
        <name>Mg(2+)</name>
        <dbReference type="ChEBI" id="CHEBI:18420"/>
        <label>3</label>
    </ligand>
</feature>
<feature type="binding site" evidence="2">
    <location>
        <position position="282"/>
    </location>
    <ligand>
        <name>substrate</name>
    </ligand>
</feature>
<comment type="function">
    <text evidence="2">Catalyzes the ATP-dependent phosphorylation of thiamine-monophosphate (TMP) to form thiamine-pyrophosphate (TPP), the active form of vitamin B1.</text>
</comment>
<dbReference type="Pfam" id="PF02769">
    <property type="entry name" value="AIRS_C"/>
    <property type="match status" value="1"/>
</dbReference>
<comment type="catalytic activity">
    <reaction evidence="2">
        <text>thiamine phosphate + ATP = thiamine diphosphate + ADP</text>
        <dbReference type="Rhea" id="RHEA:15913"/>
        <dbReference type="ChEBI" id="CHEBI:30616"/>
        <dbReference type="ChEBI" id="CHEBI:37575"/>
        <dbReference type="ChEBI" id="CHEBI:58937"/>
        <dbReference type="ChEBI" id="CHEBI:456216"/>
        <dbReference type="EC" id="2.7.4.16"/>
    </reaction>
</comment>
<comment type="similarity">
    <text evidence="2">Belongs to the thiamine-monophosphate kinase family.</text>
</comment>
<dbReference type="OrthoDB" id="9802811at2"/>
<keyword evidence="2" id="KW-0067">ATP-binding</keyword>
<dbReference type="EMBL" id="VHJK01000001">
    <property type="protein sequence ID" value="TRD12637.1"/>
    <property type="molecule type" value="Genomic_DNA"/>
</dbReference>
<evidence type="ECO:0000259" key="3">
    <source>
        <dbReference type="Pfam" id="PF00586"/>
    </source>
</evidence>
<name>A0A547PES9_9SPHN</name>
<keyword evidence="2" id="KW-0460">Magnesium</keyword>
<feature type="binding site" evidence="2">
    <location>
        <position position="69"/>
    </location>
    <ligand>
        <name>Mg(2+)</name>
        <dbReference type="ChEBI" id="CHEBI:18420"/>
        <label>2</label>
    </ligand>
</feature>
<keyword evidence="2" id="KW-0479">Metal-binding</keyword>
<comment type="pathway">
    <text evidence="2">Cofactor biosynthesis; thiamine diphosphate biosynthesis; thiamine diphosphate from thiamine phosphate: step 1/1.</text>
</comment>
<dbReference type="Gene3D" id="3.90.650.10">
    <property type="entry name" value="PurM-like C-terminal domain"/>
    <property type="match status" value="1"/>
</dbReference>
<proteinExistence type="inferred from homology"/>
<feature type="domain" description="PurM-like N-terminal" evidence="3">
    <location>
        <begin position="24"/>
        <end position="129"/>
    </location>
</feature>
<feature type="binding site" evidence="2">
    <location>
        <position position="112"/>
    </location>
    <ligand>
        <name>Mg(2+)</name>
        <dbReference type="ChEBI" id="CHEBI:18420"/>
        <label>1</label>
    </ligand>
</feature>
<evidence type="ECO:0000256" key="2">
    <source>
        <dbReference type="HAMAP-Rule" id="MF_02128"/>
    </source>
</evidence>
<dbReference type="PANTHER" id="PTHR30270:SF0">
    <property type="entry name" value="THIAMINE-MONOPHOSPHATE KINASE"/>
    <property type="match status" value="1"/>
</dbReference>
<comment type="caution">
    <text evidence="2">Lacks conserved residue(s) required for the propagation of feature annotation.</text>
</comment>
<dbReference type="Pfam" id="PF00586">
    <property type="entry name" value="AIRS"/>
    <property type="match status" value="1"/>
</dbReference>
<comment type="miscellaneous">
    <text evidence="2">Reaction mechanism of ThiL seems to utilize a direct, inline transfer of the gamma-phosphate of ATP to TMP rather than a phosphorylated enzyme intermediate.</text>
</comment>
<evidence type="ECO:0000313" key="5">
    <source>
        <dbReference type="EMBL" id="TRD12637.1"/>
    </source>
</evidence>
<keyword evidence="2 5" id="KW-0418">Kinase</keyword>
<dbReference type="AlphaFoldDB" id="A0A547PES9"/>
<dbReference type="InterPro" id="IPR036921">
    <property type="entry name" value="PurM-like_N_sf"/>
</dbReference>
<dbReference type="InterPro" id="IPR006283">
    <property type="entry name" value="ThiL-like"/>
</dbReference>
<evidence type="ECO:0000259" key="4">
    <source>
        <dbReference type="Pfam" id="PF02769"/>
    </source>
</evidence>
<comment type="caution">
    <text evidence="5">The sequence shown here is derived from an EMBL/GenBank/DDBJ whole genome shotgun (WGS) entry which is preliminary data.</text>
</comment>
<dbReference type="InterPro" id="IPR016188">
    <property type="entry name" value="PurM-like_N"/>
</dbReference>
<dbReference type="Gene3D" id="3.30.1330.10">
    <property type="entry name" value="PurM-like, N-terminal domain"/>
    <property type="match status" value="1"/>
</dbReference>
<dbReference type="CDD" id="cd02194">
    <property type="entry name" value="ThiL"/>
    <property type="match status" value="1"/>
</dbReference>
<dbReference type="InterPro" id="IPR036676">
    <property type="entry name" value="PurM-like_C_sf"/>
</dbReference>
<dbReference type="HAMAP" id="MF_02128">
    <property type="entry name" value="TMP_kinase"/>
    <property type="match status" value="1"/>
</dbReference>
<dbReference type="UniPathway" id="UPA00060">
    <property type="reaction ID" value="UER00142"/>
</dbReference>
<dbReference type="GO" id="GO:0005524">
    <property type="term" value="F:ATP binding"/>
    <property type="evidence" value="ECO:0007669"/>
    <property type="project" value="UniProtKB-UniRule"/>
</dbReference>
<feature type="binding site" evidence="2">
    <location>
        <position position="69"/>
    </location>
    <ligand>
        <name>Mg(2+)</name>
        <dbReference type="ChEBI" id="CHEBI:18420"/>
        <label>4</label>
    </ligand>
</feature>
<dbReference type="Proteomes" id="UP000316343">
    <property type="component" value="Unassembled WGS sequence"/>
</dbReference>
<dbReference type="SUPFAM" id="SSF56042">
    <property type="entry name" value="PurM C-terminal domain-like"/>
    <property type="match status" value="1"/>
</dbReference>
<feature type="binding site" evidence="2">
    <location>
        <position position="25"/>
    </location>
    <ligand>
        <name>Mg(2+)</name>
        <dbReference type="ChEBI" id="CHEBI:18420"/>
        <label>4</label>
    </ligand>
</feature>
<dbReference type="NCBIfam" id="TIGR01379">
    <property type="entry name" value="thiL"/>
    <property type="match status" value="1"/>
</dbReference>
<sequence length="285" mass="30162">MTEHEFLAALRTLPLHEGARGLKDDCALIEIGDETLIFNHDSMAEGTHFRPEADLADVAWKLVAINLSDLASKGAKPVGILLGHSLGGNDQRFIEGLREVLTAYNVKLMGGDTVAATGASTYAVTAIGKATCKPVPARNAAKVGHGVFVTGSIGCAMLGFEGHVAHLKAFNRPTPLVEAGQALAPHVGAMMDVSDGLLLDIYRMAGASEVTISLESIAVPVADEARRDECLRWGDDYQLLFTLPQGVELPWPATMIGTVEPRAPIRLFVDGKPVSSTAGLGYEHG</sequence>
<keyword evidence="6" id="KW-1185">Reference proteome</keyword>
<feature type="binding site" evidence="2">
    <location>
        <position position="25"/>
    </location>
    <ligand>
        <name>Mg(2+)</name>
        <dbReference type="ChEBI" id="CHEBI:18420"/>
        <label>3</label>
    </ligand>
</feature>